<reference evidence="3" key="1">
    <citation type="submission" date="2017-01" db="EMBL/GenBank/DDBJ databases">
        <authorList>
            <person name="Varghese N."/>
            <person name="Submissions S."/>
        </authorList>
    </citation>
    <scope>NUCLEOTIDE SEQUENCE [LARGE SCALE GENOMIC DNA]</scope>
    <source>
        <strain evidence="3">DM9</strain>
    </source>
</reference>
<feature type="transmembrane region" description="Helical" evidence="1">
    <location>
        <begin position="38"/>
        <end position="58"/>
    </location>
</feature>
<dbReference type="AlphaFoldDB" id="A0A1N7AUF6"/>
<keyword evidence="1" id="KW-0812">Transmembrane</keyword>
<organism evidence="2 3">
    <name type="scientific">Pontibacter lucknowensis</name>
    <dbReference type="NCBI Taxonomy" id="1077936"/>
    <lineage>
        <taxon>Bacteria</taxon>
        <taxon>Pseudomonadati</taxon>
        <taxon>Bacteroidota</taxon>
        <taxon>Cytophagia</taxon>
        <taxon>Cytophagales</taxon>
        <taxon>Hymenobacteraceae</taxon>
        <taxon>Pontibacter</taxon>
    </lineage>
</organism>
<evidence type="ECO:0000313" key="3">
    <source>
        <dbReference type="Proteomes" id="UP000185924"/>
    </source>
</evidence>
<keyword evidence="3" id="KW-1185">Reference proteome</keyword>
<keyword evidence="1" id="KW-1133">Transmembrane helix</keyword>
<dbReference type="OrthoDB" id="1367242at2"/>
<proteinExistence type="predicted"/>
<dbReference type="RefSeq" id="WP_007654932.1">
    <property type="nucleotide sequence ID" value="NZ_FTNM01000006.1"/>
</dbReference>
<evidence type="ECO:0000256" key="1">
    <source>
        <dbReference type="SAM" id="Phobius"/>
    </source>
</evidence>
<evidence type="ECO:0000313" key="2">
    <source>
        <dbReference type="EMBL" id="SIR42797.1"/>
    </source>
</evidence>
<gene>
    <name evidence="2" type="ORF">SAMN05421545_3595</name>
</gene>
<name>A0A1N7AUF6_9BACT</name>
<accession>A0A1N7AUF6</accession>
<dbReference type="Proteomes" id="UP000185924">
    <property type="component" value="Unassembled WGS sequence"/>
</dbReference>
<keyword evidence="1" id="KW-0472">Membrane</keyword>
<sequence>MKFLKILYLVFAAAMLVDLVTSFYTDQEVFRVIFWETNIVWYRIYKLCFLLLAAAAFWDQQKREKLNEQ</sequence>
<protein>
    <submittedName>
        <fullName evidence="2">Uncharacterized protein</fullName>
    </submittedName>
</protein>
<dbReference type="EMBL" id="FTNM01000006">
    <property type="protein sequence ID" value="SIR42797.1"/>
    <property type="molecule type" value="Genomic_DNA"/>
</dbReference>